<comment type="caution">
    <text evidence="2">The sequence shown here is derived from an EMBL/GenBank/DDBJ whole genome shotgun (WGS) entry which is preliminary data.</text>
</comment>
<proteinExistence type="predicted"/>
<name>A0AA37XAW7_9MICO</name>
<evidence type="ECO:0000313" key="3">
    <source>
        <dbReference type="Proteomes" id="UP001157160"/>
    </source>
</evidence>
<dbReference type="SMART" id="SM00347">
    <property type="entry name" value="HTH_MARR"/>
    <property type="match status" value="1"/>
</dbReference>
<dbReference type="InterPro" id="IPR036390">
    <property type="entry name" value="WH_DNA-bd_sf"/>
</dbReference>
<accession>A0AA37XAW7</accession>
<dbReference type="GO" id="GO:0003700">
    <property type="term" value="F:DNA-binding transcription factor activity"/>
    <property type="evidence" value="ECO:0007669"/>
    <property type="project" value="InterPro"/>
</dbReference>
<reference evidence="2 3" key="1">
    <citation type="journal article" date="2014" name="Int. J. Syst. Evol. Microbiol.">
        <title>Complete genome sequence of Corynebacterium casei LMG S-19264T (=DSM 44701T), isolated from a smear-ripened cheese.</title>
        <authorList>
            <consortium name="US DOE Joint Genome Institute (JGI-PGF)"/>
            <person name="Walter F."/>
            <person name="Albersmeier A."/>
            <person name="Kalinowski J."/>
            <person name="Ruckert C."/>
        </authorList>
    </citation>
    <scope>NUCLEOTIDE SEQUENCE [LARGE SCALE GENOMIC DNA]</scope>
    <source>
        <strain evidence="2 3">NBRC 112289</strain>
    </source>
</reference>
<organism evidence="2 3">
    <name type="scientific">Arenivirga flava</name>
    <dbReference type="NCBI Taxonomy" id="1930060"/>
    <lineage>
        <taxon>Bacteria</taxon>
        <taxon>Bacillati</taxon>
        <taxon>Actinomycetota</taxon>
        <taxon>Actinomycetes</taxon>
        <taxon>Micrococcales</taxon>
        <taxon>Microbacteriaceae</taxon>
        <taxon>Arenivirga</taxon>
    </lineage>
</organism>
<evidence type="ECO:0000259" key="1">
    <source>
        <dbReference type="SMART" id="SM00347"/>
    </source>
</evidence>
<dbReference type="Pfam" id="PF12802">
    <property type="entry name" value="MarR_2"/>
    <property type="match status" value="1"/>
</dbReference>
<dbReference type="InterPro" id="IPR000835">
    <property type="entry name" value="HTH_MarR-typ"/>
</dbReference>
<sequence>MSTGDDDAAPDAELALAAFLAFREADMDLWRRAGLVARLSHSSMLALTMILRADAAGEPLRQVSVQTALRISPAGTSAIVTELVGRELVRRTADPADGRAFLLVAGEAAPFVSEQLRQHDDEFRALVAEVPSEHLRTLVHVLDGMRERGEQQYRDV</sequence>
<gene>
    <name evidence="2" type="ORF">GCM10025874_04200</name>
</gene>
<dbReference type="SUPFAM" id="SSF46785">
    <property type="entry name" value="Winged helix' DNA-binding domain"/>
    <property type="match status" value="1"/>
</dbReference>
<feature type="domain" description="HTH marR-type" evidence="1">
    <location>
        <begin position="32"/>
        <end position="135"/>
    </location>
</feature>
<dbReference type="AlphaFoldDB" id="A0AA37XAW7"/>
<dbReference type="InterPro" id="IPR036388">
    <property type="entry name" value="WH-like_DNA-bd_sf"/>
</dbReference>
<dbReference type="EMBL" id="BSUL01000001">
    <property type="protein sequence ID" value="GMA27167.1"/>
    <property type="molecule type" value="Genomic_DNA"/>
</dbReference>
<dbReference type="RefSeq" id="WP_284229534.1">
    <property type="nucleotide sequence ID" value="NZ_BSUL01000001.1"/>
</dbReference>
<protein>
    <recommendedName>
        <fullName evidence="1">HTH marR-type domain-containing protein</fullName>
    </recommendedName>
</protein>
<dbReference type="Gene3D" id="1.10.10.10">
    <property type="entry name" value="Winged helix-like DNA-binding domain superfamily/Winged helix DNA-binding domain"/>
    <property type="match status" value="1"/>
</dbReference>
<keyword evidence="3" id="KW-1185">Reference proteome</keyword>
<evidence type="ECO:0000313" key="2">
    <source>
        <dbReference type="EMBL" id="GMA27167.1"/>
    </source>
</evidence>
<dbReference type="Proteomes" id="UP001157160">
    <property type="component" value="Unassembled WGS sequence"/>
</dbReference>